<accession>A0ABV5RNW6</accession>
<evidence type="ECO:0000256" key="2">
    <source>
        <dbReference type="ARBA" id="ARBA00022448"/>
    </source>
</evidence>
<keyword evidence="3" id="KW-1003">Cell membrane</keyword>
<evidence type="ECO:0000313" key="11">
    <source>
        <dbReference type="Proteomes" id="UP001589710"/>
    </source>
</evidence>
<organism evidence="10 11">
    <name type="scientific">Streptomyces yanii</name>
    <dbReference type="NCBI Taxonomy" id="78510"/>
    <lineage>
        <taxon>Bacteria</taxon>
        <taxon>Bacillati</taxon>
        <taxon>Actinomycetota</taxon>
        <taxon>Actinomycetes</taxon>
        <taxon>Kitasatosporales</taxon>
        <taxon>Streptomycetaceae</taxon>
        <taxon>Streptomyces</taxon>
    </lineage>
</organism>
<reference evidence="10 11" key="1">
    <citation type="submission" date="2024-09" db="EMBL/GenBank/DDBJ databases">
        <authorList>
            <person name="Sun Q."/>
            <person name="Mori K."/>
        </authorList>
    </citation>
    <scope>NUCLEOTIDE SEQUENCE [LARGE SCALE GENOMIC DNA]</scope>
    <source>
        <strain evidence="10 11">JCM 3331</strain>
    </source>
</reference>
<feature type="transmembrane region" description="Helical" evidence="9">
    <location>
        <begin position="222"/>
        <end position="251"/>
    </location>
</feature>
<dbReference type="Pfam" id="PF02653">
    <property type="entry name" value="BPD_transp_2"/>
    <property type="match status" value="1"/>
</dbReference>
<evidence type="ECO:0000256" key="8">
    <source>
        <dbReference type="ARBA" id="ARBA00037998"/>
    </source>
</evidence>
<evidence type="ECO:0000256" key="4">
    <source>
        <dbReference type="ARBA" id="ARBA00022692"/>
    </source>
</evidence>
<feature type="transmembrane region" description="Helical" evidence="9">
    <location>
        <begin position="263"/>
        <end position="282"/>
    </location>
</feature>
<dbReference type="Proteomes" id="UP001589710">
    <property type="component" value="Unassembled WGS sequence"/>
</dbReference>
<keyword evidence="7 9" id="KW-0472">Membrane</keyword>
<protein>
    <submittedName>
        <fullName evidence="10">Branched-chain amino acid ABC transporter permease</fullName>
    </submittedName>
</protein>
<dbReference type="PANTHER" id="PTHR11795:SF451">
    <property type="entry name" value="ABC TRANSPORTER PERMEASE PROTEIN"/>
    <property type="match status" value="1"/>
</dbReference>
<dbReference type="EMBL" id="JBHMCG010000224">
    <property type="protein sequence ID" value="MFB9579567.1"/>
    <property type="molecule type" value="Genomic_DNA"/>
</dbReference>
<feature type="transmembrane region" description="Helical" evidence="9">
    <location>
        <begin position="189"/>
        <end position="210"/>
    </location>
</feature>
<evidence type="ECO:0000256" key="5">
    <source>
        <dbReference type="ARBA" id="ARBA00022970"/>
    </source>
</evidence>
<evidence type="ECO:0000256" key="9">
    <source>
        <dbReference type="SAM" id="Phobius"/>
    </source>
</evidence>
<dbReference type="InterPro" id="IPR052157">
    <property type="entry name" value="BCAA_transport_permease"/>
</dbReference>
<name>A0ABV5RNW6_9ACTN</name>
<dbReference type="CDD" id="cd06582">
    <property type="entry name" value="TM_PBP1_LivH_like"/>
    <property type="match status" value="1"/>
</dbReference>
<evidence type="ECO:0000313" key="10">
    <source>
        <dbReference type="EMBL" id="MFB9579567.1"/>
    </source>
</evidence>
<comment type="subcellular location">
    <subcellularLocation>
        <location evidence="1">Cell membrane</location>
        <topology evidence="1">Multi-pass membrane protein</topology>
    </subcellularLocation>
</comment>
<feature type="transmembrane region" description="Helical" evidence="9">
    <location>
        <begin position="60"/>
        <end position="83"/>
    </location>
</feature>
<dbReference type="PANTHER" id="PTHR11795">
    <property type="entry name" value="BRANCHED-CHAIN AMINO ACID TRANSPORT SYSTEM PERMEASE PROTEIN LIVH"/>
    <property type="match status" value="1"/>
</dbReference>
<keyword evidence="5" id="KW-0029">Amino-acid transport</keyword>
<keyword evidence="2" id="KW-0813">Transport</keyword>
<comment type="caution">
    <text evidence="10">The sequence shown here is derived from an EMBL/GenBank/DDBJ whole genome shotgun (WGS) entry which is preliminary data.</text>
</comment>
<evidence type="ECO:0000256" key="1">
    <source>
        <dbReference type="ARBA" id="ARBA00004651"/>
    </source>
</evidence>
<feature type="transmembrane region" description="Helical" evidence="9">
    <location>
        <begin position="134"/>
        <end position="160"/>
    </location>
</feature>
<evidence type="ECO:0000256" key="3">
    <source>
        <dbReference type="ARBA" id="ARBA00022475"/>
    </source>
</evidence>
<evidence type="ECO:0000256" key="6">
    <source>
        <dbReference type="ARBA" id="ARBA00022989"/>
    </source>
</evidence>
<keyword evidence="6 9" id="KW-1133">Transmembrane helix</keyword>
<dbReference type="RefSeq" id="WP_345509876.1">
    <property type="nucleotide sequence ID" value="NZ_BAAAXD010000005.1"/>
</dbReference>
<comment type="similarity">
    <text evidence="8">Belongs to the binding-protein-dependent transport system permease family. LivHM subfamily.</text>
</comment>
<keyword evidence="4 9" id="KW-0812">Transmembrane</keyword>
<proteinExistence type="inferred from homology"/>
<gene>
    <name evidence="10" type="ORF">ACFFTL_46820</name>
</gene>
<keyword evidence="11" id="KW-1185">Reference proteome</keyword>
<sequence length="292" mass="30766">MNLLLPAVVSGIAVGMLYGLLAFATVVLFKATGTVNFAQGSMGALSAFVTWRLLTNHGVNTVLAVVTGLAFSILLGVVTYQVSIRFRDRGDATNTIVRTLALSLLFTALIDRLWGAGQPFQFPQLLTSGGMSVAGVQVSYAALETLGIAAVLLAGFGLLFRFTDFGLLTRAMADSREVTRLLGVSNRRLATAIWGITAALGTVVALLSAHTLFLSTSMMDSYLLYGFTAAIAFGLNSLTGAIIGGLVVGLISNVVSTYQGSDWANILMFAVLVAILIIRPQGLLGRAEVRRV</sequence>
<dbReference type="InterPro" id="IPR001851">
    <property type="entry name" value="ABC_transp_permease"/>
</dbReference>
<evidence type="ECO:0000256" key="7">
    <source>
        <dbReference type="ARBA" id="ARBA00023136"/>
    </source>
</evidence>
<feature type="transmembrane region" description="Helical" evidence="9">
    <location>
        <begin position="6"/>
        <end position="29"/>
    </location>
</feature>
<feature type="transmembrane region" description="Helical" evidence="9">
    <location>
        <begin position="95"/>
        <end position="114"/>
    </location>
</feature>